<feature type="region of interest" description="Disordered" evidence="5">
    <location>
        <begin position="162"/>
        <end position="182"/>
    </location>
</feature>
<dbReference type="PANTHER" id="PTHR33751:SF1">
    <property type="entry name" value="CBB3-TYPE CYTOCHROME C OXIDASE SUBUNIT FIXP"/>
    <property type="match status" value="1"/>
</dbReference>
<dbReference type="SUPFAM" id="SSF46626">
    <property type="entry name" value="Cytochrome c"/>
    <property type="match status" value="2"/>
</dbReference>
<dbReference type="InterPro" id="IPR036909">
    <property type="entry name" value="Cyt_c-like_dom_sf"/>
</dbReference>
<evidence type="ECO:0000256" key="1">
    <source>
        <dbReference type="ARBA" id="ARBA00022617"/>
    </source>
</evidence>
<evidence type="ECO:0000256" key="4">
    <source>
        <dbReference type="PROSITE-ProRule" id="PRU00433"/>
    </source>
</evidence>
<evidence type="ECO:0000313" key="7">
    <source>
        <dbReference type="EMBL" id="GAA5526903.1"/>
    </source>
</evidence>
<keyword evidence="1 4" id="KW-0349">Heme</keyword>
<keyword evidence="8" id="KW-1185">Reference proteome</keyword>
<evidence type="ECO:0000256" key="3">
    <source>
        <dbReference type="ARBA" id="ARBA00023004"/>
    </source>
</evidence>
<dbReference type="Proteomes" id="UP001428290">
    <property type="component" value="Unassembled WGS sequence"/>
</dbReference>
<dbReference type="RefSeq" id="WP_345720533.1">
    <property type="nucleotide sequence ID" value="NZ_BAABRU010000002.1"/>
</dbReference>
<reference evidence="7 8" key="1">
    <citation type="submission" date="2024-02" db="EMBL/GenBank/DDBJ databases">
        <title>Herpetosiphon gulosus NBRC 112829.</title>
        <authorList>
            <person name="Ichikawa N."/>
            <person name="Katano-Makiyama Y."/>
            <person name="Hidaka K."/>
        </authorList>
    </citation>
    <scope>NUCLEOTIDE SEQUENCE [LARGE SCALE GENOMIC DNA]</scope>
    <source>
        <strain evidence="7 8">NBRC 112829</strain>
    </source>
</reference>
<proteinExistence type="predicted"/>
<keyword evidence="3 4" id="KW-0408">Iron</keyword>
<gene>
    <name evidence="7" type="ORF">Hgul01_00685</name>
</gene>
<dbReference type="Gene3D" id="1.10.760.10">
    <property type="entry name" value="Cytochrome c-like domain"/>
    <property type="match status" value="2"/>
</dbReference>
<dbReference type="PANTHER" id="PTHR33751">
    <property type="entry name" value="CBB3-TYPE CYTOCHROME C OXIDASE SUBUNIT FIXP"/>
    <property type="match status" value="1"/>
</dbReference>
<dbReference type="Pfam" id="PF13442">
    <property type="entry name" value="Cytochrome_CBB3"/>
    <property type="match status" value="1"/>
</dbReference>
<dbReference type="Pfam" id="PF00034">
    <property type="entry name" value="Cytochrom_C"/>
    <property type="match status" value="1"/>
</dbReference>
<dbReference type="InterPro" id="IPR009056">
    <property type="entry name" value="Cyt_c-like_dom"/>
</dbReference>
<keyword evidence="2 4" id="KW-0479">Metal-binding</keyword>
<evidence type="ECO:0000313" key="8">
    <source>
        <dbReference type="Proteomes" id="UP001428290"/>
    </source>
</evidence>
<dbReference type="EMBL" id="BAABRU010000002">
    <property type="protein sequence ID" value="GAA5526903.1"/>
    <property type="molecule type" value="Genomic_DNA"/>
</dbReference>
<feature type="domain" description="Cytochrome c" evidence="6">
    <location>
        <begin position="180"/>
        <end position="285"/>
    </location>
</feature>
<dbReference type="InterPro" id="IPR050597">
    <property type="entry name" value="Cytochrome_c_Oxidase_Subunit"/>
</dbReference>
<comment type="caution">
    <text evidence="7">The sequence shown here is derived from an EMBL/GenBank/DDBJ whole genome shotgun (WGS) entry which is preliminary data.</text>
</comment>
<evidence type="ECO:0000256" key="5">
    <source>
        <dbReference type="SAM" id="MobiDB-lite"/>
    </source>
</evidence>
<organism evidence="7 8">
    <name type="scientific">Herpetosiphon gulosus</name>
    <dbReference type="NCBI Taxonomy" id="1973496"/>
    <lineage>
        <taxon>Bacteria</taxon>
        <taxon>Bacillati</taxon>
        <taxon>Chloroflexota</taxon>
        <taxon>Chloroflexia</taxon>
        <taxon>Herpetosiphonales</taxon>
        <taxon>Herpetosiphonaceae</taxon>
        <taxon>Herpetosiphon</taxon>
    </lineage>
</organism>
<protein>
    <recommendedName>
        <fullName evidence="6">Cytochrome c domain-containing protein</fullName>
    </recommendedName>
</protein>
<evidence type="ECO:0000256" key="2">
    <source>
        <dbReference type="ARBA" id="ARBA00022723"/>
    </source>
</evidence>
<accession>A0ABP9WWE1</accession>
<sequence>MTKNIAVSLLFTLATVALLGFIWFGQTNDRLAATNLRQDALQLEFGQRNYEQYCATCHGLAGEGQGPGNRGASTLSDLQGRLGPGTEAFTRENGIQKKYGSLRNYVEAIISYGKTGTAMPAWKLQGMRDDQIKAIAAYVMSMQGGAITPAALESAKSWSATTEAGLPPTATPNEPPLDDPLAEAGKQTFNTYCISCHSKTDASGAGPGLAGLFGESGTKAFGTTLPNGNPVDDANVLDWIKNGGGGPGVGPDPQDGASYGAMPPQGQILSDDKILEVIAYLKTLTR</sequence>
<dbReference type="PROSITE" id="PS51007">
    <property type="entry name" value="CYTC"/>
    <property type="match status" value="2"/>
</dbReference>
<name>A0ABP9WWE1_9CHLR</name>
<feature type="domain" description="Cytochrome c" evidence="6">
    <location>
        <begin position="41"/>
        <end position="143"/>
    </location>
</feature>
<evidence type="ECO:0000259" key="6">
    <source>
        <dbReference type="PROSITE" id="PS51007"/>
    </source>
</evidence>